<dbReference type="Gramene" id="TraesNOR2B03G00964810.1">
    <property type="protein sequence ID" value="TraesNOR2B03G00964810.1.CDS1"/>
    <property type="gene ID" value="TraesNOR2B03G00964810"/>
</dbReference>
<dbReference type="PANTHER" id="PTHR34998:SF9">
    <property type="entry name" value="OS04G0357400 PROTEIN"/>
    <property type="match status" value="1"/>
</dbReference>
<evidence type="ECO:0000256" key="1">
    <source>
        <dbReference type="ARBA" id="ARBA00009178"/>
    </source>
</evidence>
<dbReference type="InterPro" id="IPR008801">
    <property type="entry name" value="RALF"/>
</dbReference>
<dbReference type="Gramene" id="TraesROB_scaffold_045192_01G000200.1">
    <property type="protein sequence ID" value="TraesROB_scaffold_045192_01G000200.1"/>
    <property type="gene ID" value="TraesROB_scaffold_045192_01G000200"/>
</dbReference>
<dbReference type="Gramene" id="TraesWEE_scaffold_008110_01G000100.1">
    <property type="protein sequence ID" value="TraesWEE_scaffold_008110_01G000100.1"/>
    <property type="gene ID" value="TraesWEE_scaffold_008110_01G000100"/>
</dbReference>
<evidence type="ECO:0000256" key="4">
    <source>
        <dbReference type="ARBA" id="ARBA00023157"/>
    </source>
</evidence>
<keyword evidence="7" id="KW-1185">Reference proteome</keyword>
<dbReference type="Gramene" id="TraesCAD_scaffold_014836_01G000300.1">
    <property type="protein sequence ID" value="TraesCAD_scaffold_014836_01G000300.1"/>
    <property type="gene ID" value="TraesCAD_scaffold_014836_01G000300"/>
</dbReference>
<dbReference type="Gramene" id="TraesPARA_EIv1.0_0545630.1">
    <property type="protein sequence ID" value="TraesPARA_EIv1.0_0545630.1.CDS1"/>
    <property type="gene ID" value="TraesPARA_EIv1.0_0545630"/>
</dbReference>
<dbReference type="Pfam" id="PF05498">
    <property type="entry name" value="RALF"/>
    <property type="match status" value="1"/>
</dbReference>
<dbReference type="Gramene" id="TraesJUL2B03G00957050.1">
    <property type="protein sequence ID" value="TraesJUL2B03G00957050.1.CDS1"/>
    <property type="gene ID" value="TraesJUL2B03G00957050"/>
</dbReference>
<evidence type="ECO:0000256" key="5">
    <source>
        <dbReference type="SAM" id="SignalP"/>
    </source>
</evidence>
<keyword evidence="4" id="KW-1015">Disulfide bond</keyword>
<sequence length="111" mass="11390">MGRCLSFLLLLGVALALAGPANGDISAGFAASGAAYSIDAAVRQLMSPSSMKLEDGVDPELSIDLEVHRRVLAGISPGALNRNRPACPGACPAPGGSYTNRGCQKKYQCRG</sequence>
<dbReference type="Gramene" id="TraesCLE_scaffold_008587_01G000100.1">
    <property type="protein sequence ID" value="TraesCLE_scaffold_008587_01G000100.1"/>
    <property type="gene ID" value="TraesCLE_scaffold_008587_01G000100"/>
</dbReference>
<evidence type="ECO:0000313" key="7">
    <source>
        <dbReference type="Proteomes" id="UP000019116"/>
    </source>
</evidence>
<keyword evidence="3 5" id="KW-0732">Signal</keyword>
<dbReference type="EnsemblPlants" id="TraesCS2B02G295000.1">
    <property type="protein sequence ID" value="TraesCS2B02G295000.1.cds1"/>
    <property type="gene ID" value="TraesCS2B02G295000"/>
</dbReference>
<comment type="similarity">
    <text evidence="1">Belongs to the plant rapid alkalinization factor (RALF) family.</text>
</comment>
<reference evidence="6" key="2">
    <citation type="submission" date="2018-10" db="UniProtKB">
        <authorList>
            <consortium name="EnsemblPlants"/>
        </authorList>
    </citation>
    <scope>IDENTIFICATION</scope>
</reference>
<dbReference type="Gramene" id="TraesSTA2B03G00948210.1">
    <property type="protein sequence ID" value="TraesSTA2B03G00948210.1.CDS1"/>
    <property type="gene ID" value="TraesSTA2B03G00948210"/>
</dbReference>
<organism evidence="6">
    <name type="scientific">Triticum aestivum</name>
    <name type="common">Wheat</name>
    <dbReference type="NCBI Taxonomy" id="4565"/>
    <lineage>
        <taxon>Eukaryota</taxon>
        <taxon>Viridiplantae</taxon>
        <taxon>Streptophyta</taxon>
        <taxon>Embryophyta</taxon>
        <taxon>Tracheophyta</taxon>
        <taxon>Spermatophyta</taxon>
        <taxon>Magnoliopsida</taxon>
        <taxon>Liliopsida</taxon>
        <taxon>Poales</taxon>
        <taxon>Poaceae</taxon>
        <taxon>BOP clade</taxon>
        <taxon>Pooideae</taxon>
        <taxon>Triticodae</taxon>
        <taxon>Triticeae</taxon>
        <taxon>Triticinae</taxon>
        <taxon>Triticum</taxon>
    </lineage>
</organism>
<evidence type="ECO:0000256" key="3">
    <source>
        <dbReference type="ARBA" id="ARBA00022729"/>
    </source>
</evidence>
<dbReference type="Gramene" id="TraesJAG2B03G00950620.1">
    <property type="protein sequence ID" value="TraesJAG2B03G00950620.1.CDS1"/>
    <property type="gene ID" value="TraesJAG2B03G00950620"/>
</dbReference>
<dbReference type="Gramene" id="TraesSYM2B03G00964840.1">
    <property type="protein sequence ID" value="TraesSYM2B03G00964840.1.CDS1"/>
    <property type="gene ID" value="TraesSYM2B03G00964840"/>
</dbReference>
<dbReference type="PANTHER" id="PTHR34998">
    <property type="entry name" value="OS04G0357400 PROTEIN-RELATED"/>
    <property type="match status" value="1"/>
</dbReference>
<dbReference type="Gramene" id="TraesARI2B03G00965530.1">
    <property type="protein sequence ID" value="TraesARI2B03G00965530.1.CDS1"/>
    <property type="gene ID" value="TraesARI2B03G00965530"/>
</dbReference>
<protein>
    <submittedName>
        <fullName evidence="6">Uncharacterized protein</fullName>
    </submittedName>
</protein>
<dbReference type="Gramene" id="TraesCS2B02G295000.1">
    <property type="protein sequence ID" value="TraesCS2B02G295000.1.cds1"/>
    <property type="gene ID" value="TraesCS2B02G295000"/>
</dbReference>
<dbReference type="OrthoDB" id="696443at2759"/>
<accession>A0A3B6C685</accession>
<dbReference type="OMA" id="IGRGCGN"/>
<feature type="signal peptide" evidence="5">
    <location>
        <begin position="1"/>
        <end position="23"/>
    </location>
</feature>
<evidence type="ECO:0000256" key="2">
    <source>
        <dbReference type="ARBA" id="ARBA00022702"/>
    </source>
</evidence>
<proteinExistence type="inferred from homology"/>
<dbReference type="AlphaFoldDB" id="A0A3B6C685"/>
<dbReference type="Gramene" id="TraesCS2B03G0770000.1">
    <property type="protein sequence ID" value="TraesCS2B03G0770000.1.CDS1"/>
    <property type="gene ID" value="TraesCS2B03G0770000"/>
</dbReference>
<feature type="chain" id="PRO_5043172087" evidence="5">
    <location>
        <begin position="24"/>
        <end position="111"/>
    </location>
</feature>
<evidence type="ECO:0000313" key="6">
    <source>
        <dbReference type="EnsemblPlants" id="TraesCS2B02G295000.1.cds1"/>
    </source>
</evidence>
<name>A0A3B6C685_WHEAT</name>
<reference evidence="6" key="1">
    <citation type="submission" date="2018-08" db="EMBL/GenBank/DDBJ databases">
        <authorList>
            <person name="Rossello M."/>
        </authorList>
    </citation>
    <scope>NUCLEOTIDE SEQUENCE [LARGE SCALE GENOMIC DNA]</scope>
    <source>
        <strain evidence="6">cv. Chinese Spring</strain>
    </source>
</reference>
<dbReference type="Gramene" id="TraesRN2B0100790000.1">
    <property type="protein sequence ID" value="TraesRN2B0100790000.1"/>
    <property type="gene ID" value="TraesRN2B0100790000"/>
</dbReference>
<keyword evidence="2" id="KW-0372">Hormone</keyword>
<dbReference type="Proteomes" id="UP000019116">
    <property type="component" value="Chromosome 2B"/>
</dbReference>
<dbReference type="GO" id="GO:0005179">
    <property type="term" value="F:hormone activity"/>
    <property type="evidence" value="ECO:0007669"/>
    <property type="project" value="UniProtKB-KW"/>
</dbReference>